<comment type="caution">
    <text evidence="4">The sequence shown here is derived from an EMBL/GenBank/DDBJ whole genome shotgun (WGS) entry which is preliminary data.</text>
</comment>
<evidence type="ECO:0000313" key="5">
    <source>
        <dbReference type="Proteomes" id="UP000018320"/>
    </source>
</evidence>
<dbReference type="Gene3D" id="3.10.450.80">
    <property type="match status" value="1"/>
</dbReference>
<dbReference type="AlphaFoldDB" id="V6TCZ5"/>
<dbReference type="PANTHER" id="PTHR10369">
    <property type="entry name" value="60S RIBOSOMAL PROTEIN L36A/L44"/>
    <property type="match status" value="1"/>
</dbReference>
<evidence type="ECO:0000256" key="3">
    <source>
        <dbReference type="ARBA" id="ARBA00023274"/>
    </source>
</evidence>
<reference evidence="5" key="1">
    <citation type="submission" date="2012-02" db="EMBL/GenBank/DDBJ databases">
        <title>Genome sequencing of Giardia lamblia Genotypes A2 and B isolates (DH and GS) and comparative analysis with the genomes of Genotypes A1 and E (WB and Pig).</title>
        <authorList>
            <person name="Adam R."/>
            <person name="Dahlstrom E."/>
            <person name="Martens C."/>
            <person name="Bruno D."/>
            <person name="Barbian K."/>
            <person name="Porcella S.F."/>
            <person name="Nash T."/>
        </authorList>
    </citation>
    <scope>NUCLEOTIDE SEQUENCE</scope>
    <source>
        <strain evidence="5">DH</strain>
    </source>
</reference>
<dbReference type="GO" id="GO:0005840">
    <property type="term" value="C:ribosome"/>
    <property type="evidence" value="ECO:0007669"/>
    <property type="project" value="UniProtKB-KW"/>
</dbReference>
<dbReference type="Proteomes" id="UP000018320">
    <property type="component" value="Unassembled WGS sequence"/>
</dbReference>
<dbReference type="VEuPathDB" id="GiardiaDB:QR46_4251"/>
<dbReference type="InterPro" id="IPR011332">
    <property type="entry name" value="Ribosomal_zn-bd"/>
</dbReference>
<organism evidence="4 5">
    <name type="scientific">Giardia intestinalis</name>
    <name type="common">Giardia lamblia</name>
    <dbReference type="NCBI Taxonomy" id="5741"/>
    <lineage>
        <taxon>Eukaryota</taxon>
        <taxon>Metamonada</taxon>
        <taxon>Diplomonadida</taxon>
        <taxon>Hexamitidae</taxon>
        <taxon>Giardiinae</taxon>
        <taxon>Giardia</taxon>
    </lineage>
</organism>
<protein>
    <submittedName>
        <fullName evidence="4">LSU ribosomal protein L44E</fullName>
    </submittedName>
</protein>
<dbReference type="VEuPathDB" id="GiardiaDB:GL50581_3108"/>
<evidence type="ECO:0000313" key="4">
    <source>
        <dbReference type="EMBL" id="ESU36656.1"/>
    </source>
</evidence>
<dbReference type="InterPro" id="IPR000552">
    <property type="entry name" value="Ribosomal_eL44"/>
</dbReference>
<reference evidence="4 5" key="2">
    <citation type="journal article" date="2013" name="Genome Biol. Evol.">
        <title>Genome sequencing of Giardia lamblia genotypes A2 and B isolates (DH and GS) and comparative analysis with the genomes of genotypes A1 and E (WB and Pig).</title>
        <authorList>
            <person name="Adam R.D."/>
            <person name="Dahlstrom E.W."/>
            <person name="Martens C.A."/>
            <person name="Bruno D.P."/>
            <person name="Barbian K.D."/>
            <person name="Ricklefs S.M."/>
            <person name="Hernandez M.M."/>
            <person name="Narla N.P."/>
            <person name="Patel R.B."/>
            <person name="Porcella S.F."/>
            <person name="Nash T.E."/>
        </authorList>
    </citation>
    <scope>NUCLEOTIDE SEQUENCE [LARGE SCALE GENOMIC DNA]</scope>
    <source>
        <strain evidence="4 5">DH</strain>
    </source>
</reference>
<gene>
    <name evidence="4" type="ORF">DHA2_9810</name>
</gene>
<dbReference type="GO" id="GO:1990904">
    <property type="term" value="C:ribonucleoprotein complex"/>
    <property type="evidence" value="ECO:0007669"/>
    <property type="project" value="UniProtKB-KW"/>
</dbReference>
<dbReference type="FunFam" id="3.10.450.80:FF:000001">
    <property type="entry name" value="60S ribosomal protein L44"/>
    <property type="match status" value="1"/>
</dbReference>
<dbReference type="GO" id="GO:0003735">
    <property type="term" value="F:structural constituent of ribosome"/>
    <property type="evidence" value="ECO:0007669"/>
    <property type="project" value="InterPro"/>
</dbReference>
<dbReference type="VEuPathDB" id="GiardiaDB:GL50803_009810"/>
<evidence type="ECO:0000256" key="1">
    <source>
        <dbReference type="ARBA" id="ARBA00009364"/>
    </source>
</evidence>
<dbReference type="InterPro" id="IPR053708">
    <property type="entry name" value="Ribosomal_LSU_eL42"/>
</dbReference>
<dbReference type="VEuPathDB" id="GiardiaDB:DHA2_9810"/>
<comment type="similarity">
    <text evidence="1">Belongs to the eukaryotic ribosomal protein eL42 family.</text>
</comment>
<accession>V6TCZ5</accession>
<proteinExistence type="inferred from homology"/>
<dbReference type="GO" id="GO:0006412">
    <property type="term" value="P:translation"/>
    <property type="evidence" value="ECO:0007669"/>
    <property type="project" value="InterPro"/>
</dbReference>
<dbReference type="SUPFAM" id="SSF57829">
    <property type="entry name" value="Zn-binding ribosomal proteins"/>
    <property type="match status" value="1"/>
</dbReference>
<evidence type="ECO:0000256" key="2">
    <source>
        <dbReference type="ARBA" id="ARBA00022980"/>
    </source>
</evidence>
<keyword evidence="3" id="KW-0687">Ribonucleoprotein</keyword>
<keyword evidence="2 4" id="KW-0689">Ribosomal protein</keyword>
<name>V6TCZ5_GIAIN</name>
<sequence length="109" mass="12652">MKDMVTYPAERRTFCKREGKHTVHKASLYKKGKDSLLAQGKRRYDRKQRGFGGQTKPIFRRKAKTTKKQVIRLTCSSCKCQTFQVLKRCHRLEISRLGATKKSKGSVVF</sequence>
<dbReference type="Pfam" id="PF00935">
    <property type="entry name" value="Ribosomal_L44"/>
    <property type="match status" value="1"/>
</dbReference>
<dbReference type="EMBL" id="AHGT01000042">
    <property type="protein sequence ID" value="ESU36656.1"/>
    <property type="molecule type" value="Genomic_DNA"/>
</dbReference>